<evidence type="ECO:0000313" key="3">
    <source>
        <dbReference type="EMBL" id="PQA85675.1"/>
    </source>
</evidence>
<keyword evidence="1" id="KW-0732">Signal</keyword>
<protein>
    <submittedName>
        <fullName evidence="3">YceI family protein</fullName>
    </submittedName>
</protein>
<reference evidence="3 4" key="1">
    <citation type="submission" date="2017-12" db="EMBL/GenBank/DDBJ databases">
        <authorList>
            <person name="Hurst M.R.H."/>
        </authorList>
    </citation>
    <scope>NUCLEOTIDE SEQUENCE [LARGE SCALE GENOMIC DNA]</scope>
    <source>
        <strain evidence="3 4">SY-3-19</strain>
    </source>
</reference>
<evidence type="ECO:0000256" key="1">
    <source>
        <dbReference type="SAM" id="SignalP"/>
    </source>
</evidence>
<dbReference type="OrthoDB" id="5525824at2"/>
<dbReference type="PROSITE" id="PS51257">
    <property type="entry name" value="PROKAR_LIPOPROTEIN"/>
    <property type="match status" value="1"/>
</dbReference>
<dbReference type="PIRSF" id="PIRSF029811">
    <property type="entry name" value="UCP029811"/>
    <property type="match status" value="1"/>
</dbReference>
<organism evidence="3 4">
    <name type="scientific">Hyphococcus luteus</name>
    <dbReference type="NCBI Taxonomy" id="2058213"/>
    <lineage>
        <taxon>Bacteria</taxon>
        <taxon>Pseudomonadati</taxon>
        <taxon>Pseudomonadota</taxon>
        <taxon>Alphaproteobacteria</taxon>
        <taxon>Parvularculales</taxon>
        <taxon>Parvularculaceae</taxon>
        <taxon>Hyphococcus</taxon>
    </lineage>
</organism>
<dbReference type="InterPro" id="IPR036761">
    <property type="entry name" value="TTHA0802/YceI-like_sf"/>
</dbReference>
<feature type="chain" id="PRO_5015689529" evidence="1">
    <location>
        <begin position="26"/>
        <end position="200"/>
    </location>
</feature>
<feature type="domain" description="Lipid/polyisoprenoid-binding YceI-like" evidence="2">
    <location>
        <begin position="30"/>
        <end position="199"/>
    </location>
</feature>
<dbReference type="Proteomes" id="UP000239504">
    <property type="component" value="Unassembled WGS sequence"/>
</dbReference>
<evidence type="ECO:0000313" key="4">
    <source>
        <dbReference type="Proteomes" id="UP000239504"/>
    </source>
</evidence>
<dbReference type="EMBL" id="PJCH01000017">
    <property type="protein sequence ID" value="PQA85675.1"/>
    <property type="molecule type" value="Genomic_DNA"/>
</dbReference>
<sequence>MKLLTRSIIASACLGLAACSQPAETPLNGAWTVDGAESHFSFVTVKAGAIAEAHSFGSVTGSVSADGAAQIDIDLDTVETNIDIRNERMREFLFETDSFPTATVTAQLDPSVFAQLGVGESVTQPVTATLNLHGVENDVDAELSVTRIGPDKVLVATTEPIIINADSFDLGDGVEKLRELAGLPGITPQVPVAFSLVFTR</sequence>
<dbReference type="Gene3D" id="2.40.128.110">
    <property type="entry name" value="Lipid/polyisoprenoid-binding, YceI-like"/>
    <property type="match status" value="1"/>
</dbReference>
<evidence type="ECO:0000259" key="2">
    <source>
        <dbReference type="SMART" id="SM00867"/>
    </source>
</evidence>
<dbReference type="SUPFAM" id="SSF101874">
    <property type="entry name" value="YceI-like"/>
    <property type="match status" value="1"/>
</dbReference>
<proteinExistence type="predicted"/>
<dbReference type="PANTHER" id="PTHR34406:SF1">
    <property type="entry name" value="PROTEIN YCEI"/>
    <property type="match status" value="1"/>
</dbReference>
<dbReference type="SMART" id="SM00867">
    <property type="entry name" value="YceI"/>
    <property type="match status" value="1"/>
</dbReference>
<dbReference type="InterPro" id="IPR027016">
    <property type="entry name" value="UCP029811"/>
</dbReference>
<dbReference type="InterPro" id="IPR007372">
    <property type="entry name" value="Lipid/polyisoprenoid-bd_YceI"/>
</dbReference>
<dbReference type="Pfam" id="PF04264">
    <property type="entry name" value="YceI"/>
    <property type="match status" value="1"/>
</dbReference>
<comment type="caution">
    <text evidence="3">The sequence shown here is derived from an EMBL/GenBank/DDBJ whole genome shotgun (WGS) entry which is preliminary data.</text>
</comment>
<gene>
    <name evidence="3" type="ORF">CW354_22360</name>
</gene>
<keyword evidence="4" id="KW-1185">Reference proteome</keyword>
<name>A0A2S7JZJ8_9PROT</name>
<dbReference type="AlphaFoldDB" id="A0A2S7JZJ8"/>
<dbReference type="PANTHER" id="PTHR34406">
    <property type="entry name" value="PROTEIN YCEI"/>
    <property type="match status" value="1"/>
</dbReference>
<dbReference type="RefSeq" id="WP_104832314.1">
    <property type="nucleotide sequence ID" value="NZ_PJCH01000017.1"/>
</dbReference>
<feature type="signal peptide" evidence="1">
    <location>
        <begin position="1"/>
        <end position="25"/>
    </location>
</feature>
<accession>A0A2S7JZJ8</accession>